<evidence type="ECO:0000313" key="4">
    <source>
        <dbReference type="Proteomes" id="UP000001072"/>
    </source>
</evidence>
<dbReference type="RefSeq" id="XP_007409211.1">
    <property type="nucleotide sequence ID" value="XM_007409149.1"/>
</dbReference>
<evidence type="ECO:0000256" key="2">
    <source>
        <dbReference type="SAM" id="SignalP"/>
    </source>
</evidence>
<gene>
    <name evidence="3" type="ORF">MELLADRAFT_105821</name>
</gene>
<dbReference type="KEGG" id="mlr:MELLADRAFT_105821"/>
<dbReference type="Proteomes" id="UP000001072">
    <property type="component" value="Unassembled WGS sequence"/>
</dbReference>
<protein>
    <recommendedName>
        <fullName evidence="5">Secreted protein</fullName>
    </recommendedName>
</protein>
<dbReference type="OrthoDB" id="10430230at2759"/>
<dbReference type="GeneID" id="18922728"/>
<dbReference type="InParanoid" id="F4RJG1"/>
<dbReference type="AlphaFoldDB" id="F4RJG1"/>
<feature type="signal peptide" evidence="2">
    <location>
        <begin position="1"/>
        <end position="19"/>
    </location>
</feature>
<proteinExistence type="predicted"/>
<dbReference type="EMBL" id="GL883104">
    <property type="protein sequence ID" value="EGG07304.1"/>
    <property type="molecule type" value="Genomic_DNA"/>
</dbReference>
<feature type="region of interest" description="Disordered" evidence="1">
    <location>
        <begin position="49"/>
        <end position="96"/>
    </location>
</feature>
<organism evidence="4">
    <name type="scientific">Melampsora larici-populina (strain 98AG31 / pathotype 3-4-7)</name>
    <name type="common">Poplar leaf rust fungus</name>
    <dbReference type="NCBI Taxonomy" id="747676"/>
    <lineage>
        <taxon>Eukaryota</taxon>
        <taxon>Fungi</taxon>
        <taxon>Dikarya</taxon>
        <taxon>Basidiomycota</taxon>
        <taxon>Pucciniomycotina</taxon>
        <taxon>Pucciniomycetes</taxon>
        <taxon>Pucciniales</taxon>
        <taxon>Melampsoraceae</taxon>
        <taxon>Melampsora</taxon>
    </lineage>
</organism>
<evidence type="ECO:0000256" key="1">
    <source>
        <dbReference type="SAM" id="MobiDB-lite"/>
    </source>
</evidence>
<dbReference type="HOGENOM" id="CLU_774054_0_0_1"/>
<dbReference type="VEuPathDB" id="FungiDB:MELLADRAFT_105821"/>
<reference evidence="4" key="1">
    <citation type="journal article" date="2011" name="Proc. Natl. Acad. Sci. U.S.A.">
        <title>Obligate biotrophy features unraveled by the genomic analysis of rust fungi.</title>
        <authorList>
            <person name="Duplessis S."/>
            <person name="Cuomo C.A."/>
            <person name="Lin Y.-C."/>
            <person name="Aerts A."/>
            <person name="Tisserant E."/>
            <person name="Veneault-Fourrey C."/>
            <person name="Joly D.L."/>
            <person name="Hacquard S."/>
            <person name="Amselem J."/>
            <person name="Cantarel B.L."/>
            <person name="Chiu R."/>
            <person name="Coutinho P.M."/>
            <person name="Feau N."/>
            <person name="Field M."/>
            <person name="Frey P."/>
            <person name="Gelhaye E."/>
            <person name="Goldberg J."/>
            <person name="Grabherr M.G."/>
            <person name="Kodira C.D."/>
            <person name="Kohler A."/>
            <person name="Kuees U."/>
            <person name="Lindquist E.A."/>
            <person name="Lucas S.M."/>
            <person name="Mago R."/>
            <person name="Mauceli E."/>
            <person name="Morin E."/>
            <person name="Murat C."/>
            <person name="Pangilinan J.L."/>
            <person name="Park R."/>
            <person name="Pearson M."/>
            <person name="Quesneville H."/>
            <person name="Rouhier N."/>
            <person name="Sakthikumar S."/>
            <person name="Salamov A.A."/>
            <person name="Schmutz J."/>
            <person name="Selles B."/>
            <person name="Shapiro H."/>
            <person name="Tanguay P."/>
            <person name="Tuskan G.A."/>
            <person name="Henrissat B."/>
            <person name="Van de Peer Y."/>
            <person name="Rouze P."/>
            <person name="Ellis J.G."/>
            <person name="Dodds P.N."/>
            <person name="Schein J.E."/>
            <person name="Zhong S."/>
            <person name="Hamelin R.C."/>
            <person name="Grigoriev I.V."/>
            <person name="Szabo L.J."/>
            <person name="Martin F."/>
        </authorList>
    </citation>
    <scope>NUCLEOTIDE SEQUENCE [LARGE SCALE GENOMIC DNA]</scope>
    <source>
        <strain evidence="4">98AG31 / pathotype 3-4-7</strain>
    </source>
</reference>
<sequence length="358" mass="38695">MKYLALSSYLFLSLVVVRAHNISSADDATTTLPADAANYTSLSPESIPAQANQTTSVAQSVSTETTTDSVAVDDSANNWSNDDTTAQNTSPADAGNNTSLQGTCVAANMNDTAVNVTSYEITYGNDSVQDVSNNALCSTTVINASFSDWEASNLTTTVEVNQTLTHQVMNHTLCYNYFLEKDGCVQTSTDRPCSSNTTSGNTANYIGTFETRPSRRRLGRRYDSTNGSLSINGGDGICGPYNTDTTSGVCLWSGSNWVDGSDPQTAGWLNGAATGNCGKQVYIQRQNQPETVQYAPVLDGCNFWTRQPEVGCFQIWMTKDLFDKFSPTEEESQNLLISSTFTWDFDNLHGQSPQNAPL</sequence>
<accession>F4RJG1</accession>
<evidence type="ECO:0000313" key="3">
    <source>
        <dbReference type="EMBL" id="EGG07304.1"/>
    </source>
</evidence>
<keyword evidence="4" id="KW-1185">Reference proteome</keyword>
<name>F4RJG1_MELLP</name>
<evidence type="ECO:0008006" key="5">
    <source>
        <dbReference type="Google" id="ProtNLM"/>
    </source>
</evidence>
<keyword evidence="2" id="KW-0732">Signal</keyword>
<feature type="chain" id="PRO_5003320821" description="Secreted protein" evidence="2">
    <location>
        <begin position="20"/>
        <end position="358"/>
    </location>
</feature>